<proteinExistence type="predicted"/>
<evidence type="ECO:0008006" key="3">
    <source>
        <dbReference type="Google" id="ProtNLM"/>
    </source>
</evidence>
<reference evidence="1 2" key="1">
    <citation type="journal article" date="2014" name="BMC Genomics">
        <title>Comparison of environmental and isolate Sulfobacillus genomes reveals diverse carbon, sulfur, nitrogen, and hydrogen metabolisms.</title>
        <authorList>
            <person name="Justice N.B."/>
            <person name="Norman A."/>
            <person name="Brown C.T."/>
            <person name="Singh A."/>
            <person name="Thomas B.C."/>
            <person name="Banfield J.F."/>
        </authorList>
    </citation>
    <scope>NUCLEOTIDE SEQUENCE [LARGE SCALE GENOMIC DNA]</scope>
    <source>
        <strain evidence="1">AMDSBA3</strain>
    </source>
</reference>
<name>A0A2T2WCP8_9FIRM</name>
<accession>A0A2T2WCP8</accession>
<dbReference type="EMBL" id="PXYV01000096">
    <property type="protein sequence ID" value="PSR20011.1"/>
    <property type="molecule type" value="Genomic_DNA"/>
</dbReference>
<evidence type="ECO:0000313" key="2">
    <source>
        <dbReference type="Proteomes" id="UP000241848"/>
    </source>
</evidence>
<evidence type="ECO:0000313" key="1">
    <source>
        <dbReference type="EMBL" id="PSR20011.1"/>
    </source>
</evidence>
<dbReference type="SUPFAM" id="SSF103642">
    <property type="entry name" value="Sec-C motif"/>
    <property type="match status" value="1"/>
</dbReference>
<gene>
    <name evidence="1" type="ORF">C7B45_17020</name>
</gene>
<dbReference type="Pfam" id="PF02810">
    <property type="entry name" value="SEC-C"/>
    <property type="match status" value="1"/>
</dbReference>
<dbReference type="AlphaFoldDB" id="A0A2T2WCP8"/>
<protein>
    <recommendedName>
        <fullName evidence="3">Preprotein translocase subunit SecA</fullName>
    </recommendedName>
</protein>
<organism evidence="1 2">
    <name type="scientific">Sulfobacillus acidophilus</name>
    <dbReference type="NCBI Taxonomy" id="53633"/>
    <lineage>
        <taxon>Bacteria</taxon>
        <taxon>Bacillati</taxon>
        <taxon>Bacillota</taxon>
        <taxon>Clostridia</taxon>
        <taxon>Eubacteriales</taxon>
        <taxon>Clostridiales Family XVII. Incertae Sedis</taxon>
        <taxon>Sulfobacillus</taxon>
    </lineage>
</organism>
<dbReference type="Proteomes" id="UP000241848">
    <property type="component" value="Unassembled WGS sequence"/>
</dbReference>
<comment type="caution">
    <text evidence="1">The sequence shown here is derived from an EMBL/GenBank/DDBJ whole genome shotgun (WGS) entry which is preliminary data.</text>
</comment>
<sequence>MTCRCCGVAEPTPPQPTDPCPCGSGKPYGECCGRHQ</sequence>
<dbReference type="InterPro" id="IPR004027">
    <property type="entry name" value="SEC_C_motif"/>
</dbReference>